<comment type="subcellular location">
    <subcellularLocation>
        <location evidence="1">Membrane</location>
    </subcellularLocation>
</comment>
<keyword evidence="7" id="KW-1185">Reference proteome</keyword>
<evidence type="ECO:0000256" key="5">
    <source>
        <dbReference type="SAM" id="Phobius"/>
    </source>
</evidence>
<feature type="transmembrane region" description="Helical" evidence="5">
    <location>
        <begin position="201"/>
        <end position="226"/>
    </location>
</feature>
<feature type="transmembrane region" description="Helical" evidence="5">
    <location>
        <begin position="65"/>
        <end position="85"/>
    </location>
</feature>
<evidence type="ECO:0000313" key="8">
    <source>
        <dbReference type="RefSeq" id="XP_055888072.1"/>
    </source>
</evidence>
<keyword evidence="2 5" id="KW-0812">Transmembrane</keyword>
<dbReference type="Proteomes" id="UP001165740">
    <property type="component" value="Chromosome 6"/>
</dbReference>
<dbReference type="InterPro" id="IPR052954">
    <property type="entry name" value="GPCR-Ligand_Int"/>
</dbReference>
<evidence type="ECO:0000313" key="7">
    <source>
        <dbReference type="Proteomes" id="UP001165740"/>
    </source>
</evidence>
<reference evidence="8" key="1">
    <citation type="submission" date="2025-08" db="UniProtKB">
        <authorList>
            <consortium name="RefSeq"/>
        </authorList>
    </citation>
    <scope>IDENTIFICATION</scope>
</reference>
<dbReference type="OrthoDB" id="6094306at2759"/>
<gene>
    <name evidence="8" type="primary">LOC129926661</name>
</gene>
<feature type="domain" description="G-protein coupled receptors family 1 profile" evidence="6">
    <location>
        <begin position="44"/>
        <end position="320"/>
    </location>
</feature>
<dbReference type="InterPro" id="IPR019427">
    <property type="entry name" value="7TM_GPCR_serpentine_rcpt_Srw"/>
</dbReference>
<feature type="transmembrane region" description="Helical" evidence="5">
    <location>
        <begin position="105"/>
        <end position="129"/>
    </location>
</feature>
<dbReference type="GeneID" id="129926661"/>
<evidence type="ECO:0000256" key="4">
    <source>
        <dbReference type="ARBA" id="ARBA00023136"/>
    </source>
</evidence>
<feature type="transmembrane region" description="Helical" evidence="5">
    <location>
        <begin position="297"/>
        <end position="321"/>
    </location>
</feature>
<dbReference type="AlphaFoldDB" id="A0A9W3ALE2"/>
<evidence type="ECO:0000256" key="1">
    <source>
        <dbReference type="ARBA" id="ARBA00004370"/>
    </source>
</evidence>
<dbReference type="GO" id="GO:0016020">
    <property type="term" value="C:membrane"/>
    <property type="evidence" value="ECO:0007669"/>
    <property type="project" value="UniProtKB-SubCell"/>
</dbReference>
<dbReference type="RefSeq" id="XP_055888072.1">
    <property type="nucleotide sequence ID" value="XM_056032097.1"/>
</dbReference>
<feature type="transmembrane region" description="Helical" evidence="5">
    <location>
        <begin position="257"/>
        <end position="277"/>
    </location>
</feature>
<feature type="transmembrane region" description="Helical" evidence="5">
    <location>
        <begin position="27"/>
        <end position="53"/>
    </location>
</feature>
<dbReference type="PANTHER" id="PTHR46641">
    <property type="entry name" value="FMRFAMIDE RECEPTOR-RELATED"/>
    <property type="match status" value="1"/>
</dbReference>
<dbReference type="Pfam" id="PF10324">
    <property type="entry name" value="7TM_GPCR_Srw"/>
    <property type="match status" value="1"/>
</dbReference>
<evidence type="ECO:0000256" key="3">
    <source>
        <dbReference type="ARBA" id="ARBA00022989"/>
    </source>
</evidence>
<accession>A0A9W3ALE2</accession>
<feature type="transmembrane region" description="Helical" evidence="5">
    <location>
        <begin position="150"/>
        <end position="167"/>
    </location>
</feature>
<dbReference type="Gene3D" id="1.20.1070.10">
    <property type="entry name" value="Rhodopsin 7-helix transmembrane proteins"/>
    <property type="match status" value="1"/>
</dbReference>
<protein>
    <submittedName>
        <fullName evidence="8">FMRFamide receptor-like</fullName>
    </submittedName>
</protein>
<keyword evidence="3 5" id="KW-1133">Transmembrane helix</keyword>
<dbReference type="SUPFAM" id="SSF81321">
    <property type="entry name" value="Family A G protein-coupled receptor-like"/>
    <property type="match status" value="1"/>
</dbReference>
<organism evidence="7 8">
    <name type="scientific">Biomphalaria glabrata</name>
    <name type="common">Bloodfluke planorb</name>
    <name type="synonym">Freshwater snail</name>
    <dbReference type="NCBI Taxonomy" id="6526"/>
    <lineage>
        <taxon>Eukaryota</taxon>
        <taxon>Metazoa</taxon>
        <taxon>Spiralia</taxon>
        <taxon>Lophotrochozoa</taxon>
        <taxon>Mollusca</taxon>
        <taxon>Gastropoda</taxon>
        <taxon>Heterobranchia</taxon>
        <taxon>Euthyneura</taxon>
        <taxon>Panpulmonata</taxon>
        <taxon>Hygrophila</taxon>
        <taxon>Lymnaeoidea</taxon>
        <taxon>Planorbidae</taxon>
        <taxon>Biomphalaria</taxon>
    </lineage>
</organism>
<name>A0A9W3ALE2_BIOGL</name>
<evidence type="ECO:0000256" key="2">
    <source>
        <dbReference type="ARBA" id="ARBA00022692"/>
    </source>
</evidence>
<dbReference type="PROSITE" id="PS50262">
    <property type="entry name" value="G_PROTEIN_RECEP_F1_2"/>
    <property type="match status" value="1"/>
</dbReference>
<dbReference type="OMA" id="MWISICV"/>
<dbReference type="PANTHER" id="PTHR46641:SF2">
    <property type="entry name" value="FMRFAMIDE RECEPTOR"/>
    <property type="match status" value="1"/>
</dbReference>
<proteinExistence type="predicted"/>
<sequence length="349" mass="39122">MNITNSSSTATATSLYIFFIDSSVMNYVVTINALICSELIGLLGIVANIINIFNFKRQGFQDGVNVTLFSLALCDTGALLAQQLSNILISPWVGEYDLFMLKSHLFVLTFYVNGYFIRVSGVLTSFLTFERCLCVVWPLKVKRVLTTRTAIVVNTVTASVFILYLVPPFSVTTIDWMLVPTLNKSILALQFKSNRHSVMTIYYFIADQFVPYATILLLILCTITIVTKLRSKLKWRQSTSSAGGGASGSVTNKEGKVVTMLINISVIFIICLLPQSTLNTAMGFVPGLKVDGVYFNIFKLCYSFTSLLETVNCSVSILVYYKMSTKYRQEFWTLFHPLTCIKNLSLRFF</sequence>
<evidence type="ECO:0000259" key="6">
    <source>
        <dbReference type="PROSITE" id="PS50262"/>
    </source>
</evidence>
<dbReference type="GO" id="GO:0008528">
    <property type="term" value="F:G protein-coupled peptide receptor activity"/>
    <property type="evidence" value="ECO:0007669"/>
    <property type="project" value="InterPro"/>
</dbReference>
<dbReference type="InterPro" id="IPR017452">
    <property type="entry name" value="GPCR_Rhodpsn_7TM"/>
</dbReference>
<keyword evidence="4 5" id="KW-0472">Membrane</keyword>